<feature type="region of interest" description="Disordered" evidence="2">
    <location>
        <begin position="46"/>
        <end position="87"/>
    </location>
</feature>
<sequence length="609" mass="69082">MINTPACIFRKKTFSYSQCGIQKLGARMSESHSQAAVRQFSQGSVHYSQVPTQHSQGSVHYSQVPTQHSQGSVHYSQGPIQHSQGSVQYSQGPIQLSSASIPVSPTQLSVSPYSTISRQYGSQLASVQSPMYLTTNGSAHAGNVVYETVQYLVPVERKMEGYVLVDSQPREQQLLSPCYVQNASSYKNNVDTTVQTVQTVETVETVPVHKETSNGKGISWSSQVSSSRASTPPRSPAVSEVNVKVQKTQEVSYDTGPKLDNRFFGELLAELHRKSSDIYSCIYEHVSKIRSRPICSCSGVSHGPCVFQEENEDVEHLIPKGLSDLTKQQISYLLQMRVTSEKSLRLLLATFSSLREELIHLQDDLRRLESDKEALQRDLNFKNSQAQQYEKLLESVRVNNRQLQQTLKESSLSNTSLEEKILVLRTSGSDKEYRLKELEYSKRVLEQENELLRQQIAGQCNSPSFQAKSDAITKQYMEMTTTLREEKDREIKSLTEQLRKLQMESSSKSGSDYSTQLRLTELLTSLEQKETIIKRQEEEIRRFQLDRTEMENQSKGVTKTIITKKYRNQYPILGLLSDEYQATLPRKEAKTIVIERTGEMYKTEYITSP</sequence>
<keyword evidence="1" id="KW-0175">Coiled coil</keyword>
<organism evidence="4 5">
    <name type="scientific">Huso huso</name>
    <name type="common">Beluga</name>
    <name type="synonym">Acipenser huso</name>
    <dbReference type="NCBI Taxonomy" id="61971"/>
    <lineage>
        <taxon>Eukaryota</taxon>
        <taxon>Metazoa</taxon>
        <taxon>Chordata</taxon>
        <taxon>Craniata</taxon>
        <taxon>Vertebrata</taxon>
        <taxon>Euteleostomi</taxon>
        <taxon>Actinopterygii</taxon>
        <taxon>Chondrostei</taxon>
        <taxon>Acipenseriformes</taxon>
        <taxon>Acipenseridae</taxon>
        <taxon>Huso</taxon>
    </lineage>
</organism>
<evidence type="ECO:0000313" key="4">
    <source>
        <dbReference type="EMBL" id="KAK6480364.1"/>
    </source>
</evidence>
<gene>
    <name evidence="4" type="ORF">HHUSO_G18061</name>
</gene>
<protein>
    <submittedName>
        <fullName evidence="4">Protein POF1B-like</fullName>
    </submittedName>
</protein>
<feature type="compositionally biased region" description="Low complexity" evidence="2">
    <location>
        <begin position="219"/>
        <end position="238"/>
    </location>
</feature>
<comment type="caution">
    <text evidence="4">The sequence shown here is derived from an EMBL/GenBank/DDBJ whole genome shotgun (WGS) entry which is preliminary data.</text>
</comment>
<evidence type="ECO:0000259" key="3">
    <source>
        <dbReference type="Pfam" id="PF24617"/>
    </source>
</evidence>
<reference evidence="4 5" key="1">
    <citation type="submission" date="2021-05" db="EMBL/GenBank/DDBJ databases">
        <authorList>
            <person name="Zahm M."/>
            <person name="Klopp C."/>
            <person name="Cabau C."/>
            <person name="Kuhl H."/>
            <person name="Suciu R."/>
            <person name="Ciorpac M."/>
            <person name="Holostenco D."/>
            <person name="Gessner J."/>
            <person name="Wuertz S."/>
            <person name="Hohne C."/>
            <person name="Stock M."/>
            <person name="Gislard M."/>
            <person name="Lluch J."/>
            <person name="Milhes M."/>
            <person name="Lampietro C."/>
            <person name="Lopez Roques C."/>
            <person name="Donnadieu C."/>
            <person name="Du K."/>
            <person name="Schartl M."/>
            <person name="Guiguen Y."/>
        </authorList>
    </citation>
    <scope>NUCLEOTIDE SEQUENCE [LARGE SCALE GENOMIC DNA]</scope>
    <source>
        <strain evidence="4">Hh-F2</strain>
        <tissue evidence="4">Blood</tissue>
    </source>
</reference>
<feature type="region of interest" description="Disordered" evidence="2">
    <location>
        <begin position="210"/>
        <end position="238"/>
    </location>
</feature>
<evidence type="ECO:0000313" key="5">
    <source>
        <dbReference type="Proteomes" id="UP001369086"/>
    </source>
</evidence>
<feature type="domain" description="POF1B helix-loop-helix" evidence="3">
    <location>
        <begin position="262"/>
        <end position="351"/>
    </location>
</feature>
<feature type="coiled-coil region" evidence="1">
    <location>
        <begin position="484"/>
        <end position="553"/>
    </location>
</feature>
<dbReference type="PANTHER" id="PTHR22546:SF0">
    <property type="entry name" value="PROTEIN POF1B"/>
    <property type="match status" value="1"/>
</dbReference>
<proteinExistence type="predicted"/>
<dbReference type="InterPro" id="IPR026186">
    <property type="entry name" value="POF1B"/>
</dbReference>
<evidence type="ECO:0000256" key="2">
    <source>
        <dbReference type="SAM" id="MobiDB-lite"/>
    </source>
</evidence>
<dbReference type="EMBL" id="JAHFZB010000016">
    <property type="protein sequence ID" value="KAK6480364.1"/>
    <property type="molecule type" value="Genomic_DNA"/>
</dbReference>
<name>A0ABR0Z6Q9_HUSHU</name>
<evidence type="ECO:0000256" key="1">
    <source>
        <dbReference type="SAM" id="Coils"/>
    </source>
</evidence>
<dbReference type="Pfam" id="PF24617">
    <property type="entry name" value="POF1B_HlH"/>
    <property type="match status" value="1"/>
</dbReference>
<feature type="coiled-coil region" evidence="1">
    <location>
        <begin position="351"/>
        <end position="455"/>
    </location>
</feature>
<accession>A0ABR0Z6Q9</accession>
<dbReference type="PANTHER" id="PTHR22546">
    <property type="entry name" value="PREMATURE OVARIAN FAILURE, 1B"/>
    <property type="match status" value="1"/>
</dbReference>
<dbReference type="Proteomes" id="UP001369086">
    <property type="component" value="Unassembled WGS sequence"/>
</dbReference>
<keyword evidence="5" id="KW-1185">Reference proteome</keyword>
<dbReference type="InterPro" id="IPR056240">
    <property type="entry name" value="POF1B_HlH"/>
</dbReference>